<sequence length="331" mass="38335">MKISILMPCYNSHAFLEKSISSVIRQDYKDWELICVDDCSSDDTFELLQEYAKQDKRIKIFKSEKNGGCASPALNLALKQSEGDFIFLLGHDDEISTDCLKGLVEAYYERGGGIDVIIPDTIFIRDGIKIGSICGIKYDKNSKDKILTAQEAFELSLFWDISGFALFKADIVKKCGFLVDGMNGDEYSAREFFLNANKIAFSKKGQYLYNQISDSLTKKLSPRKFNIHKVFYRLEKLALERNMDKGIIKKINKERYAQLYNLSKEYVSNKHLLSKAEQELITSYLEESKNLLKYYKISFFDNIFRKEKDGFGKFIVLFNCLKIYYKKIKYV</sequence>
<dbReference type="InterPro" id="IPR001173">
    <property type="entry name" value="Glyco_trans_2-like"/>
</dbReference>
<dbReference type="OrthoDB" id="5396343at2"/>
<dbReference type="KEGG" id="cavi:CAV_1324"/>
<dbReference type="Proteomes" id="UP000201169">
    <property type="component" value="Chromosome"/>
</dbReference>
<dbReference type="InterPro" id="IPR029044">
    <property type="entry name" value="Nucleotide-diphossugar_trans"/>
</dbReference>
<feature type="domain" description="Glycosyltransferase 2-like" evidence="1">
    <location>
        <begin position="4"/>
        <end position="174"/>
    </location>
</feature>
<dbReference type="GO" id="GO:0016758">
    <property type="term" value="F:hexosyltransferase activity"/>
    <property type="evidence" value="ECO:0007669"/>
    <property type="project" value="UniProtKB-ARBA"/>
</dbReference>
<dbReference type="PANTHER" id="PTHR22916:SF3">
    <property type="entry name" value="UDP-GLCNAC:BETAGAL BETA-1,3-N-ACETYLGLUCOSAMINYLTRANSFERASE-LIKE PROTEIN 1"/>
    <property type="match status" value="1"/>
</dbReference>
<dbReference type="Pfam" id="PF00535">
    <property type="entry name" value="Glycos_transf_2"/>
    <property type="match status" value="1"/>
</dbReference>
<dbReference type="EMBL" id="CP022347">
    <property type="protein sequence ID" value="ASQ30948.1"/>
    <property type="molecule type" value="Genomic_DNA"/>
</dbReference>
<evidence type="ECO:0000313" key="3">
    <source>
        <dbReference type="Proteomes" id="UP000201169"/>
    </source>
</evidence>
<evidence type="ECO:0000259" key="1">
    <source>
        <dbReference type="Pfam" id="PF00535"/>
    </source>
</evidence>
<evidence type="ECO:0000313" key="2">
    <source>
        <dbReference type="EMBL" id="ASQ30948.1"/>
    </source>
</evidence>
<accession>A0A222MYZ4</accession>
<proteinExistence type="predicted"/>
<keyword evidence="3" id="KW-1185">Reference proteome</keyword>
<organism evidence="2 3">
    <name type="scientific">Campylobacter avium LMG 24591</name>
    <dbReference type="NCBI Taxonomy" id="522484"/>
    <lineage>
        <taxon>Bacteria</taxon>
        <taxon>Pseudomonadati</taxon>
        <taxon>Campylobacterota</taxon>
        <taxon>Epsilonproteobacteria</taxon>
        <taxon>Campylobacterales</taxon>
        <taxon>Campylobacteraceae</taxon>
        <taxon>Campylobacter</taxon>
    </lineage>
</organism>
<dbReference type="PANTHER" id="PTHR22916">
    <property type="entry name" value="GLYCOSYLTRANSFERASE"/>
    <property type="match status" value="1"/>
</dbReference>
<dbReference type="RefSeq" id="WP_094325744.1">
    <property type="nucleotide sequence ID" value="NZ_CP022347.1"/>
</dbReference>
<protein>
    <submittedName>
        <fullName evidence="2">Glycosyltransferase, family 2</fullName>
    </submittedName>
</protein>
<gene>
    <name evidence="2" type="ORF">CAV_1324</name>
</gene>
<keyword evidence="2" id="KW-0808">Transferase</keyword>
<dbReference type="AlphaFoldDB" id="A0A222MYZ4"/>
<dbReference type="Gene3D" id="3.90.550.10">
    <property type="entry name" value="Spore Coat Polysaccharide Biosynthesis Protein SpsA, Chain A"/>
    <property type="match status" value="1"/>
</dbReference>
<reference evidence="2 3" key="1">
    <citation type="submission" date="2017-07" db="EMBL/GenBank/DDBJ databases">
        <title>Analysis of two Campylobacter avium genomes and identification of a novel hippuricase gene.</title>
        <authorList>
            <person name="Miller W.G."/>
            <person name="Chapman M.H."/>
            <person name="Yee E."/>
            <person name="Revez J."/>
            <person name="Bono J.L."/>
            <person name="Rossi M."/>
        </authorList>
    </citation>
    <scope>NUCLEOTIDE SEQUENCE [LARGE SCALE GENOMIC DNA]</scope>
    <source>
        <strain evidence="2 3">LMG 24591</strain>
    </source>
</reference>
<dbReference type="SUPFAM" id="SSF53448">
    <property type="entry name" value="Nucleotide-diphospho-sugar transferases"/>
    <property type="match status" value="1"/>
</dbReference>
<name>A0A222MYZ4_9BACT</name>